<name>D1CFQ6_THET1</name>
<evidence type="ECO:0000256" key="4">
    <source>
        <dbReference type="ARBA" id="ARBA00022857"/>
    </source>
</evidence>
<dbReference type="InterPro" id="IPR005676">
    <property type="entry name" value="Asp_semi-ald_DH_pep-lack"/>
</dbReference>
<dbReference type="PIRSF" id="PIRSF000148">
    <property type="entry name" value="ASA_dh"/>
    <property type="match status" value="1"/>
</dbReference>
<dbReference type="EC" id="1.2.1.11" evidence="9"/>
<evidence type="ECO:0000313" key="9">
    <source>
        <dbReference type="EMBL" id="ACZ41762.1"/>
    </source>
</evidence>
<dbReference type="GO" id="GO:0051287">
    <property type="term" value="F:NAD binding"/>
    <property type="evidence" value="ECO:0007669"/>
    <property type="project" value="InterPro"/>
</dbReference>
<dbReference type="KEGG" id="ttr:Tter_0845"/>
<dbReference type="GO" id="GO:0050661">
    <property type="term" value="F:NADP binding"/>
    <property type="evidence" value="ECO:0007669"/>
    <property type="project" value="InterPro"/>
</dbReference>
<protein>
    <submittedName>
        <fullName evidence="9">Aspartate-semialdehyde dehydrogenase</fullName>
        <ecNumber evidence="9">1.2.1.11</ecNumber>
    </submittedName>
</protein>
<gene>
    <name evidence="9" type="ordered locus">Tter_0845</name>
</gene>
<dbReference type="SUPFAM" id="SSF55347">
    <property type="entry name" value="Glyceraldehyde-3-phosphate dehydrogenase-like, C-terminal domain"/>
    <property type="match status" value="1"/>
</dbReference>
<evidence type="ECO:0000259" key="8">
    <source>
        <dbReference type="SMART" id="SM00859"/>
    </source>
</evidence>
<dbReference type="CDD" id="cd02315">
    <property type="entry name" value="ScASADH_like_N"/>
    <property type="match status" value="1"/>
</dbReference>
<dbReference type="FunFam" id="3.30.360.10:FF:000016">
    <property type="entry name" value="Probable aspartate-semialdehyde dehydrogenase"/>
    <property type="match status" value="1"/>
</dbReference>
<dbReference type="InterPro" id="IPR036291">
    <property type="entry name" value="NAD(P)-bd_dom_sf"/>
</dbReference>
<dbReference type="GO" id="GO:0004073">
    <property type="term" value="F:aspartate-semialdehyde dehydrogenase activity"/>
    <property type="evidence" value="ECO:0007669"/>
    <property type="project" value="UniProtKB-EC"/>
</dbReference>
<dbReference type="GO" id="GO:0009088">
    <property type="term" value="P:threonine biosynthetic process"/>
    <property type="evidence" value="ECO:0007669"/>
    <property type="project" value="UniProtKB-KW"/>
</dbReference>
<dbReference type="OrthoDB" id="9805684at2"/>
<dbReference type="Proteomes" id="UP000000323">
    <property type="component" value="Chromosome 1"/>
</dbReference>
<dbReference type="EMBL" id="CP001825">
    <property type="protein sequence ID" value="ACZ41762.1"/>
    <property type="molecule type" value="Genomic_DNA"/>
</dbReference>
<reference evidence="10" key="1">
    <citation type="journal article" date="2010" name="Stand. Genomic Sci.">
        <title>Complete genome sequence of 'Thermobaculum terrenum' type strain (YNP1).</title>
        <authorList>
            <person name="Kiss H."/>
            <person name="Cleland D."/>
            <person name="Lapidus A."/>
            <person name="Lucas S."/>
            <person name="Glavina Del Rio T."/>
            <person name="Nolan M."/>
            <person name="Tice H."/>
            <person name="Han C."/>
            <person name="Goodwin L."/>
            <person name="Pitluck S."/>
            <person name="Liolios K."/>
            <person name="Ivanova N."/>
            <person name="Mavromatis K."/>
            <person name="Ovchinnikova G."/>
            <person name="Pati A."/>
            <person name="Chen A."/>
            <person name="Palaniappan K."/>
            <person name="Land M."/>
            <person name="Hauser L."/>
            <person name="Chang Y."/>
            <person name="Jeffries C."/>
            <person name="Lu M."/>
            <person name="Brettin T."/>
            <person name="Detter J."/>
            <person name="Goker M."/>
            <person name="Tindall B."/>
            <person name="Beck B."/>
            <person name="McDermott T."/>
            <person name="Woyke T."/>
            <person name="Bristow J."/>
            <person name="Eisen J."/>
            <person name="Markowitz V."/>
            <person name="Hugenholtz P."/>
            <person name="Kyrpides N."/>
            <person name="Klenk H."/>
            <person name="Cheng J."/>
        </authorList>
    </citation>
    <scope>NUCLEOTIDE SEQUENCE [LARGE SCALE GENOMIC DNA]</scope>
    <source>
        <strain evidence="10">ATCC BAA-798 / YNP1</strain>
    </source>
</reference>
<evidence type="ECO:0000256" key="3">
    <source>
        <dbReference type="ARBA" id="ARBA00022697"/>
    </source>
</evidence>
<dbReference type="STRING" id="525904.Tter_0845"/>
<dbReference type="PANTHER" id="PTHR46718">
    <property type="entry name" value="ASPARTATE-SEMIALDEHYDE DEHYDROGENASE"/>
    <property type="match status" value="1"/>
</dbReference>
<feature type="domain" description="Semialdehyde dehydrogenase NAD-binding" evidence="8">
    <location>
        <begin position="5"/>
        <end position="133"/>
    </location>
</feature>
<feature type="active site" description="Acyl-thioester intermediate" evidence="7">
    <location>
        <position position="152"/>
    </location>
</feature>
<dbReference type="Pfam" id="PF02774">
    <property type="entry name" value="Semialdhyde_dhC"/>
    <property type="match status" value="1"/>
</dbReference>
<dbReference type="NCBIfam" id="NF006416">
    <property type="entry name" value="PRK08664.1"/>
    <property type="match status" value="1"/>
</dbReference>
<evidence type="ECO:0000256" key="2">
    <source>
        <dbReference type="ARBA" id="ARBA00022605"/>
    </source>
</evidence>
<dbReference type="NCBIfam" id="TIGR00978">
    <property type="entry name" value="asd_EA"/>
    <property type="match status" value="1"/>
</dbReference>
<dbReference type="GO" id="GO:0046983">
    <property type="term" value="F:protein dimerization activity"/>
    <property type="evidence" value="ECO:0007669"/>
    <property type="project" value="InterPro"/>
</dbReference>
<keyword evidence="2" id="KW-0028">Amino-acid biosynthesis</keyword>
<accession>D1CFQ6</accession>
<keyword evidence="6" id="KW-0486">Methionine biosynthesis</keyword>
<feature type="active site" description="Proton acceptor" evidence="7">
    <location>
        <position position="245"/>
    </location>
</feature>
<dbReference type="AlphaFoldDB" id="D1CFQ6"/>
<comment type="similarity">
    <text evidence="1">Belongs to the aspartate-semialdehyde dehydrogenase family.</text>
</comment>
<dbReference type="InterPro" id="IPR012280">
    <property type="entry name" value="Semialdhyde_DH_dimer_dom"/>
</dbReference>
<dbReference type="CDD" id="cd18130">
    <property type="entry name" value="ASADH_C_arch_fung_like"/>
    <property type="match status" value="1"/>
</dbReference>
<sequence length="351" mass="39207">MSKIGVGVLGAAGMVGQRFLQLLQDHPMFEVVQLFGSDRTAGKKYGEVVRWQMDTDLPSGISEMVIEPIDLNNMNNMDCEVLFSALPSEEARKVEPQLAQKGYKVFTNASALRMDPYVPLIIPFVNHDHIRAIEEQRKQYDWKGFVVANPNCSSTPVVISLKRLHEMFGVKKIIVTTLQAVSGAGYPGVPSLDILGNVIPYISGEEEKVETEPLKMLGVWEKPDFRYADISISAHTNRVPVKDGHLVTISVEFDRPVSQQEILDAWENWQPPVMSMNLPSLPPRPLIYKHENDRPQPVKDVMTLSGMGTVVGRLRPCKVLDWKYIALAHNTIIGAAGCSILNAELYYATYC</sequence>
<dbReference type="HOGENOM" id="CLU_049966_1_0_0"/>
<proteinExistence type="inferred from homology"/>
<keyword evidence="4" id="KW-0521">NADP</keyword>
<dbReference type="RefSeq" id="WP_012874797.1">
    <property type="nucleotide sequence ID" value="NC_013525.1"/>
</dbReference>
<dbReference type="InterPro" id="IPR051823">
    <property type="entry name" value="ASADH-related"/>
</dbReference>
<evidence type="ECO:0000256" key="6">
    <source>
        <dbReference type="ARBA" id="ARBA00023167"/>
    </source>
</evidence>
<dbReference type="SUPFAM" id="SSF51735">
    <property type="entry name" value="NAD(P)-binding Rossmann-fold domains"/>
    <property type="match status" value="1"/>
</dbReference>
<evidence type="ECO:0000256" key="7">
    <source>
        <dbReference type="PIRSR" id="PIRSR000148-1"/>
    </source>
</evidence>
<dbReference type="SMART" id="SM00859">
    <property type="entry name" value="Semialdhyde_dh"/>
    <property type="match status" value="1"/>
</dbReference>
<dbReference type="eggNOG" id="COG0136">
    <property type="taxonomic scope" value="Bacteria"/>
</dbReference>
<dbReference type="PANTHER" id="PTHR46718:SF1">
    <property type="entry name" value="ASPARTATE-SEMIALDEHYDE DEHYDROGENASE"/>
    <property type="match status" value="1"/>
</dbReference>
<evidence type="ECO:0000313" key="10">
    <source>
        <dbReference type="Proteomes" id="UP000000323"/>
    </source>
</evidence>
<dbReference type="Pfam" id="PF01118">
    <property type="entry name" value="Semialdhyde_dh"/>
    <property type="match status" value="1"/>
</dbReference>
<keyword evidence="3" id="KW-0791">Threonine biosynthesis</keyword>
<keyword evidence="10" id="KW-1185">Reference proteome</keyword>
<dbReference type="Gene3D" id="3.30.360.10">
    <property type="entry name" value="Dihydrodipicolinate Reductase, domain 2"/>
    <property type="match status" value="1"/>
</dbReference>
<keyword evidence="5 9" id="KW-0560">Oxidoreductase</keyword>
<dbReference type="InterPro" id="IPR000534">
    <property type="entry name" value="Semialdehyde_DH_NAD-bd"/>
</dbReference>
<evidence type="ECO:0000256" key="5">
    <source>
        <dbReference type="ARBA" id="ARBA00023002"/>
    </source>
</evidence>
<evidence type="ECO:0000256" key="1">
    <source>
        <dbReference type="ARBA" id="ARBA00010584"/>
    </source>
</evidence>
<dbReference type="GO" id="GO:0009086">
    <property type="term" value="P:methionine biosynthetic process"/>
    <property type="evidence" value="ECO:0007669"/>
    <property type="project" value="UniProtKB-KW"/>
</dbReference>
<dbReference type="Gene3D" id="3.40.50.720">
    <property type="entry name" value="NAD(P)-binding Rossmann-like Domain"/>
    <property type="match status" value="1"/>
</dbReference>
<organism evidence="9 10">
    <name type="scientific">Thermobaculum terrenum (strain ATCC BAA-798 / CCMEE 7001 / YNP1)</name>
    <dbReference type="NCBI Taxonomy" id="525904"/>
    <lineage>
        <taxon>Bacteria</taxon>
        <taxon>Bacillati</taxon>
        <taxon>Chloroflexota</taxon>
        <taxon>Chloroflexia</taxon>
        <taxon>Candidatus Thermobaculales</taxon>
        <taxon>Candidatus Thermobaculaceae</taxon>
        <taxon>Thermobaculum</taxon>
    </lineage>
</organism>